<comment type="caution">
    <text evidence="2">The sequence shown here is derived from an EMBL/GenBank/DDBJ whole genome shotgun (WGS) entry which is preliminary data.</text>
</comment>
<name>A0A3M0L1E3_HIRRU</name>
<accession>A0A3M0L1E3</accession>
<evidence type="ECO:0000313" key="2">
    <source>
        <dbReference type="EMBL" id="RMC13207.1"/>
    </source>
</evidence>
<dbReference type="Proteomes" id="UP000269221">
    <property type="component" value="Unassembled WGS sequence"/>
</dbReference>
<keyword evidence="1" id="KW-0472">Membrane</keyword>
<organism evidence="2 3">
    <name type="scientific">Hirundo rustica rustica</name>
    <dbReference type="NCBI Taxonomy" id="333673"/>
    <lineage>
        <taxon>Eukaryota</taxon>
        <taxon>Metazoa</taxon>
        <taxon>Chordata</taxon>
        <taxon>Craniata</taxon>
        <taxon>Vertebrata</taxon>
        <taxon>Euteleostomi</taxon>
        <taxon>Archelosauria</taxon>
        <taxon>Archosauria</taxon>
        <taxon>Dinosauria</taxon>
        <taxon>Saurischia</taxon>
        <taxon>Theropoda</taxon>
        <taxon>Coelurosauria</taxon>
        <taxon>Aves</taxon>
        <taxon>Neognathae</taxon>
        <taxon>Neoaves</taxon>
        <taxon>Telluraves</taxon>
        <taxon>Australaves</taxon>
        <taxon>Passeriformes</taxon>
        <taxon>Sylvioidea</taxon>
        <taxon>Hirundinidae</taxon>
        <taxon>Hirundo</taxon>
    </lineage>
</organism>
<dbReference type="EMBL" id="QRBI01000106">
    <property type="protein sequence ID" value="RMC13207.1"/>
    <property type="molecule type" value="Genomic_DNA"/>
</dbReference>
<dbReference type="AlphaFoldDB" id="A0A3M0L1E3"/>
<protein>
    <submittedName>
        <fullName evidence="2">Uncharacterized protein</fullName>
    </submittedName>
</protein>
<sequence length="80" mass="9165">MVQSLELQKFALATSVTKRSGELLERLKMGTTMLTQLFIMIIVNVTIGLVGKLEVKRNKTELEMDLELPKNFHMICKLRT</sequence>
<keyword evidence="1" id="KW-1133">Transmembrane helix</keyword>
<keyword evidence="3" id="KW-1185">Reference proteome</keyword>
<keyword evidence="1" id="KW-0812">Transmembrane</keyword>
<evidence type="ECO:0000313" key="3">
    <source>
        <dbReference type="Proteomes" id="UP000269221"/>
    </source>
</evidence>
<evidence type="ECO:0000256" key="1">
    <source>
        <dbReference type="SAM" id="Phobius"/>
    </source>
</evidence>
<proteinExistence type="predicted"/>
<gene>
    <name evidence="2" type="ORF">DUI87_10741</name>
</gene>
<feature type="transmembrane region" description="Helical" evidence="1">
    <location>
        <begin position="33"/>
        <end position="51"/>
    </location>
</feature>
<reference evidence="2 3" key="1">
    <citation type="submission" date="2018-07" db="EMBL/GenBank/DDBJ databases">
        <title>A high quality draft genome assembly of the barn swallow (H. rustica rustica).</title>
        <authorList>
            <person name="Formenti G."/>
            <person name="Chiara M."/>
            <person name="Poveda L."/>
            <person name="Francoijs K.-J."/>
            <person name="Bonisoli-Alquati A."/>
            <person name="Canova L."/>
            <person name="Gianfranceschi L."/>
            <person name="Horner D.S."/>
            <person name="Saino N."/>
        </authorList>
    </citation>
    <scope>NUCLEOTIDE SEQUENCE [LARGE SCALE GENOMIC DNA]</scope>
    <source>
        <strain evidence="2">Chelidonia</strain>
        <tissue evidence="2">Blood</tissue>
    </source>
</reference>